<evidence type="ECO:0000256" key="6">
    <source>
        <dbReference type="ARBA" id="ARBA00022525"/>
    </source>
</evidence>
<dbReference type="OMA" id="ANQYDYI"/>
<comment type="catalytic activity">
    <reaction evidence="13">
        <text>a pyranoside + acceptor = a pyranosid-3-ulose + reduced acceptor.</text>
        <dbReference type="EC" id="1.1.99.29"/>
    </reaction>
</comment>
<gene>
    <name evidence="19" type="ORF">CC1G_03945</name>
</gene>
<dbReference type="PANTHER" id="PTHR11552:SF147">
    <property type="entry name" value="CHOLINE DEHYDROGENASE, MITOCHONDRIAL"/>
    <property type="match status" value="1"/>
</dbReference>
<dbReference type="EC" id="1.1.99.29" evidence="5"/>
<comment type="catalytic activity">
    <reaction evidence="11">
        <text>pyranose + acceptor = pyranos-2,3-diulose + reduced acceptor.</text>
        <dbReference type="EC" id="1.1.99.29"/>
    </reaction>
</comment>
<keyword evidence="20" id="KW-1185">Reference proteome</keyword>
<evidence type="ECO:0000256" key="14">
    <source>
        <dbReference type="ARBA" id="ARBA00034059"/>
    </source>
</evidence>
<evidence type="ECO:0000256" key="15">
    <source>
        <dbReference type="PIRSR" id="PIRSR000137-2"/>
    </source>
</evidence>
<evidence type="ECO:0000256" key="8">
    <source>
        <dbReference type="ARBA" id="ARBA00022827"/>
    </source>
</evidence>
<dbReference type="PIRSF" id="PIRSF000137">
    <property type="entry name" value="Alcohol_oxidase"/>
    <property type="match status" value="1"/>
</dbReference>
<dbReference type="Pfam" id="PF05199">
    <property type="entry name" value="GMC_oxred_C"/>
    <property type="match status" value="1"/>
</dbReference>
<dbReference type="InterPro" id="IPR036188">
    <property type="entry name" value="FAD/NAD-bd_sf"/>
</dbReference>
<evidence type="ECO:0000256" key="16">
    <source>
        <dbReference type="SAM" id="SignalP"/>
    </source>
</evidence>
<keyword evidence="6" id="KW-0964">Secreted</keyword>
<dbReference type="RefSeq" id="XP_001831054.2">
    <property type="nucleotide sequence ID" value="XM_001831002.2"/>
</dbReference>
<evidence type="ECO:0000256" key="9">
    <source>
        <dbReference type="ARBA" id="ARBA00024699"/>
    </source>
</evidence>
<evidence type="ECO:0000259" key="17">
    <source>
        <dbReference type="Pfam" id="PF00732"/>
    </source>
</evidence>
<proteinExistence type="inferred from homology"/>
<dbReference type="EMBL" id="AACS02000007">
    <property type="protein sequence ID" value="EAU90676.2"/>
    <property type="molecule type" value="Genomic_DNA"/>
</dbReference>
<keyword evidence="7" id="KW-0285">Flavoprotein</keyword>
<dbReference type="PANTHER" id="PTHR11552">
    <property type="entry name" value="GLUCOSE-METHANOL-CHOLINE GMC OXIDOREDUCTASE"/>
    <property type="match status" value="1"/>
</dbReference>
<reference evidence="19 20" key="1">
    <citation type="journal article" date="2010" name="Proc. Natl. Acad. Sci. U.S.A.">
        <title>Insights into evolution of multicellular fungi from the assembled chromosomes of the mushroom Coprinopsis cinerea (Coprinus cinereus).</title>
        <authorList>
            <person name="Stajich J.E."/>
            <person name="Wilke S.K."/>
            <person name="Ahren D."/>
            <person name="Au C.H."/>
            <person name="Birren B.W."/>
            <person name="Borodovsky M."/>
            <person name="Burns C."/>
            <person name="Canback B."/>
            <person name="Casselton L.A."/>
            <person name="Cheng C.K."/>
            <person name="Deng J."/>
            <person name="Dietrich F.S."/>
            <person name="Fargo D.C."/>
            <person name="Farman M.L."/>
            <person name="Gathman A.C."/>
            <person name="Goldberg J."/>
            <person name="Guigo R."/>
            <person name="Hoegger P.J."/>
            <person name="Hooker J.B."/>
            <person name="Huggins A."/>
            <person name="James T.Y."/>
            <person name="Kamada T."/>
            <person name="Kilaru S."/>
            <person name="Kodira C."/>
            <person name="Kues U."/>
            <person name="Kupfer D."/>
            <person name="Kwan H.S."/>
            <person name="Lomsadze A."/>
            <person name="Li W."/>
            <person name="Lilly W.W."/>
            <person name="Ma L.J."/>
            <person name="Mackey A.J."/>
            <person name="Manning G."/>
            <person name="Martin F."/>
            <person name="Muraguchi H."/>
            <person name="Natvig D.O."/>
            <person name="Palmerini H."/>
            <person name="Ramesh M.A."/>
            <person name="Rehmeyer C.J."/>
            <person name="Roe B.A."/>
            <person name="Shenoy N."/>
            <person name="Stanke M."/>
            <person name="Ter-Hovhannisyan V."/>
            <person name="Tunlid A."/>
            <person name="Velagapudi R."/>
            <person name="Vision T.J."/>
            <person name="Zeng Q."/>
            <person name="Zolan M.E."/>
            <person name="Pukkila P.J."/>
        </authorList>
    </citation>
    <scope>NUCLEOTIDE SEQUENCE [LARGE SCALE GENOMIC DNA]</scope>
    <source>
        <strain evidence="20">Okayama-7 / 130 / ATCC MYA-4618 / FGSC 9003</strain>
    </source>
</reference>
<evidence type="ECO:0000259" key="18">
    <source>
        <dbReference type="Pfam" id="PF05199"/>
    </source>
</evidence>
<accession>A8N898</accession>
<dbReference type="InParanoid" id="A8N898"/>
<organism evidence="19 20">
    <name type="scientific">Coprinopsis cinerea (strain Okayama-7 / 130 / ATCC MYA-4618 / FGSC 9003)</name>
    <name type="common">Inky cap fungus</name>
    <name type="synonym">Hormographiella aspergillata</name>
    <dbReference type="NCBI Taxonomy" id="240176"/>
    <lineage>
        <taxon>Eukaryota</taxon>
        <taxon>Fungi</taxon>
        <taxon>Dikarya</taxon>
        <taxon>Basidiomycota</taxon>
        <taxon>Agaricomycotina</taxon>
        <taxon>Agaricomycetes</taxon>
        <taxon>Agaricomycetidae</taxon>
        <taxon>Agaricales</taxon>
        <taxon>Agaricineae</taxon>
        <taxon>Psathyrellaceae</taxon>
        <taxon>Coprinopsis</taxon>
    </lineage>
</organism>
<comment type="caution">
    <text evidence="19">The sequence shown here is derived from an EMBL/GenBank/DDBJ whole genome shotgun (WGS) entry which is preliminary data.</text>
</comment>
<dbReference type="SUPFAM" id="SSF51905">
    <property type="entry name" value="FAD/NAD(P)-binding domain"/>
    <property type="match status" value="1"/>
</dbReference>
<feature type="binding site" evidence="15">
    <location>
        <position position="493"/>
    </location>
    <ligand>
        <name>FAD</name>
        <dbReference type="ChEBI" id="CHEBI:57692"/>
    </ligand>
</feature>
<dbReference type="GO" id="GO:0005576">
    <property type="term" value="C:extracellular region"/>
    <property type="evidence" value="ECO:0007669"/>
    <property type="project" value="UniProtKB-SubCell"/>
</dbReference>
<comment type="function">
    <text evidence="9">Catalyzes the single-oxidation or sequential double oxidation reaction of carbohydrates primarily at carbon-2 and/or carbon-3 with the concomitant reduction of the flavin. The enzyme exhibits a broad sugar substrate specificity, oxidizing different aldopyranoses to the corresponding C-1, C-2, C-3 or C-1,2, C-2,3 and C-3,4 (di)dehydro sugars with substrate-specific regioselectivity. Accepts only a narrow range of electron acceptors such as substituted benzoquinones and complexed metal ions and reacts extremely slowly with O(2) as acceptor. May play a role in the natural recycling of plant matter by oxidizing all major monosaccharides in lignocellulose and by reducing quinone compounds or reactive radical species generated during lignin depolymerization.</text>
</comment>
<dbReference type="HOGENOM" id="CLU_002865_6_3_1"/>
<comment type="cofactor">
    <cofactor evidence="1 15">
        <name>FAD</name>
        <dbReference type="ChEBI" id="CHEBI:57692"/>
    </cofactor>
</comment>
<comment type="catalytic activity">
    <reaction evidence="12">
        <text>pyranose + acceptor = pyranos-3-ulose + reduced acceptor.</text>
        <dbReference type="EC" id="1.1.99.29"/>
    </reaction>
</comment>
<dbReference type="VEuPathDB" id="FungiDB:CC1G_03945"/>
<comment type="similarity">
    <text evidence="3">Belongs to the GMC oxidoreductase family.</text>
</comment>
<dbReference type="Proteomes" id="UP000001861">
    <property type="component" value="Unassembled WGS sequence"/>
</dbReference>
<dbReference type="InterPro" id="IPR000172">
    <property type="entry name" value="GMC_OxRdtase_N"/>
</dbReference>
<dbReference type="InterPro" id="IPR007867">
    <property type="entry name" value="GMC_OxRtase_C"/>
</dbReference>
<comment type="subcellular location">
    <subcellularLocation>
        <location evidence="2">Secreted</location>
    </subcellularLocation>
</comment>
<dbReference type="eggNOG" id="KOG1238">
    <property type="taxonomic scope" value="Eukaryota"/>
</dbReference>
<evidence type="ECO:0000313" key="19">
    <source>
        <dbReference type="EMBL" id="EAU90676.2"/>
    </source>
</evidence>
<feature type="chain" id="PRO_5002724463" description="pyranose dehydrogenase (acceptor)" evidence="16">
    <location>
        <begin position="23"/>
        <end position="511"/>
    </location>
</feature>
<comment type="catalytic activity">
    <reaction evidence="10">
        <text>pyranose + acceptor = pyranos-2-ulose + reduced acceptor.</text>
        <dbReference type="EC" id="1.1.99.29"/>
    </reaction>
</comment>
<feature type="domain" description="Glucose-methanol-choline oxidoreductase C-terminal" evidence="18">
    <location>
        <begin position="377"/>
        <end position="496"/>
    </location>
</feature>
<dbReference type="InterPro" id="IPR012132">
    <property type="entry name" value="GMC_OxRdtase"/>
</dbReference>
<dbReference type="GO" id="GO:0033718">
    <property type="term" value="F:pyranose dehydrogenase (acceptor) activity"/>
    <property type="evidence" value="ECO:0007669"/>
    <property type="project" value="UniProtKB-EC"/>
</dbReference>
<feature type="signal peptide" evidence="16">
    <location>
        <begin position="1"/>
        <end position="22"/>
    </location>
</feature>
<evidence type="ECO:0000256" key="13">
    <source>
        <dbReference type="ARBA" id="ARBA00034050"/>
    </source>
</evidence>
<protein>
    <recommendedName>
        <fullName evidence="5">pyranose dehydrogenase (acceptor)</fullName>
        <ecNumber evidence="5">1.1.99.29</ecNumber>
    </recommendedName>
</protein>
<evidence type="ECO:0000256" key="7">
    <source>
        <dbReference type="ARBA" id="ARBA00022630"/>
    </source>
</evidence>
<evidence type="ECO:0000256" key="10">
    <source>
        <dbReference type="ARBA" id="ARBA00033986"/>
    </source>
</evidence>
<evidence type="ECO:0000256" key="12">
    <source>
        <dbReference type="ARBA" id="ARBA00034029"/>
    </source>
</evidence>
<keyword evidence="8 15" id="KW-0274">FAD</keyword>
<evidence type="ECO:0000256" key="2">
    <source>
        <dbReference type="ARBA" id="ARBA00004613"/>
    </source>
</evidence>
<dbReference type="Pfam" id="PF00732">
    <property type="entry name" value="GMC_oxred_N"/>
    <property type="match status" value="1"/>
</dbReference>
<evidence type="ECO:0000256" key="3">
    <source>
        <dbReference type="ARBA" id="ARBA00010790"/>
    </source>
</evidence>
<dbReference type="OrthoDB" id="269227at2759"/>
<keyword evidence="16" id="KW-0732">Signal</keyword>
<comment type="catalytic activity">
    <reaction evidence="14">
        <text>a pyranoside + acceptor = a pyranosid-3,4-diulose + reduced acceptor.</text>
        <dbReference type="EC" id="1.1.99.29"/>
    </reaction>
</comment>
<dbReference type="Gene3D" id="3.50.50.60">
    <property type="entry name" value="FAD/NAD(P)-binding domain"/>
    <property type="match status" value="2"/>
</dbReference>
<evidence type="ECO:0000256" key="11">
    <source>
        <dbReference type="ARBA" id="ARBA00034010"/>
    </source>
</evidence>
<dbReference type="Gene3D" id="3.30.560.10">
    <property type="entry name" value="Glucose Oxidase, domain 3"/>
    <property type="match status" value="2"/>
</dbReference>
<sequence length="511" mass="55958">MPLMNRVIAWGALAVLLLGALGARLGFSGTGGGGAAGSIIASRLSENPNFKVLLVEAGPNNEDILELTVPGCSSRVNGLVSNGSRYTWNFTTVSQVMLNDHELPIVRGRVLGGSSSISGMQYVRGSSDDYDAWAKATGDRWWSWKGAWPYFKKNERWMAPNSGRNITGRYDPRVHGYGGQAPVGLPNSEPSDFAMRCVKNTTWKPDYFPFTSDVNSGRPRGVVGNGERASERKTITVKKELILSAGVYGTPHTLLNSRIGNKTQLRAVGVQVVHDLPDVGQGLREMPTVTLSWIANVTDPAPTDQTAALAEWQANRTGPLSEFLLGRVQCLWHRIPKDDDIWKKHEDPSSGPTTPHLELWLRGGMRNMSTWLLLNTPQSRGTVKLGSSDPLDPPVIDYGFLSHPFDREALKEGIRLAKKFFSGPVCDGYITSFLGPDPDMLSEVEFDAVVRDNLSGFSHAVGTSAMTRKGDKRGVVNPDLKVKGVKLLRIVDGSVVITWVLTKREWKRSHA</sequence>
<evidence type="ECO:0000256" key="1">
    <source>
        <dbReference type="ARBA" id="ARBA00001974"/>
    </source>
</evidence>
<dbReference type="SUPFAM" id="SSF54373">
    <property type="entry name" value="FAD-linked reductases, C-terminal domain"/>
    <property type="match status" value="1"/>
</dbReference>
<dbReference type="KEGG" id="cci:CC1G_03945"/>
<evidence type="ECO:0000313" key="20">
    <source>
        <dbReference type="Proteomes" id="UP000001861"/>
    </source>
</evidence>
<evidence type="ECO:0000256" key="4">
    <source>
        <dbReference type="ARBA" id="ARBA00011245"/>
    </source>
</evidence>
<dbReference type="GO" id="GO:0050660">
    <property type="term" value="F:flavin adenine dinucleotide binding"/>
    <property type="evidence" value="ECO:0007669"/>
    <property type="project" value="InterPro"/>
</dbReference>
<name>A8N898_COPC7</name>
<dbReference type="GeneID" id="6007510"/>
<evidence type="ECO:0000256" key="5">
    <source>
        <dbReference type="ARBA" id="ARBA00013177"/>
    </source>
</evidence>
<comment type="subunit">
    <text evidence="4">Monomer.</text>
</comment>
<dbReference type="AlphaFoldDB" id="A8N898"/>
<feature type="binding site" evidence="15">
    <location>
        <position position="110"/>
    </location>
    <ligand>
        <name>FAD</name>
        <dbReference type="ChEBI" id="CHEBI:57692"/>
    </ligand>
</feature>
<feature type="domain" description="Glucose-methanol-choline oxidoreductase N-terminal" evidence="17">
    <location>
        <begin position="73"/>
        <end position="158"/>
    </location>
</feature>